<protein>
    <submittedName>
        <fullName evidence="1">Uncharacterized protein</fullName>
    </submittedName>
</protein>
<proteinExistence type="predicted"/>
<dbReference type="AlphaFoldDB" id="M9SH55"/>
<dbReference type="OrthoDB" id="52920at2157"/>
<gene>
    <name evidence="1" type="ORF">MMALV_07450</name>
</gene>
<evidence type="ECO:0000313" key="2">
    <source>
        <dbReference type="Proteomes" id="UP000012672"/>
    </source>
</evidence>
<dbReference type="Proteomes" id="UP000012672">
    <property type="component" value="Chromosome"/>
</dbReference>
<dbReference type="InterPro" id="IPR011990">
    <property type="entry name" value="TPR-like_helical_dom_sf"/>
</dbReference>
<accession>M9SH55</accession>
<keyword evidence="2" id="KW-1185">Reference proteome</keyword>
<dbReference type="EMBL" id="CP004049">
    <property type="protein sequence ID" value="AGI85483.1"/>
    <property type="molecule type" value="Genomic_DNA"/>
</dbReference>
<dbReference type="HOGENOM" id="CLU_999728_0_0_2"/>
<reference evidence="1 2" key="1">
    <citation type="journal article" date="2012" name="J. Bacteriol.">
        <title>Genome sequence of 'Candidatus Methanomethylophilus alvus' Mx1201, a methanogenic archaeon from the human gut belonging to a seventh order of methanogens.</title>
        <authorList>
            <person name="Borrel G."/>
            <person name="Harris H.M."/>
            <person name="Tottey W."/>
            <person name="Mihajlovski A."/>
            <person name="Parisot N."/>
            <person name="Peyretaillade E."/>
            <person name="Peyret P."/>
            <person name="Gribaldo S."/>
            <person name="O'Toole P.W."/>
            <person name="Brugere J.F."/>
        </authorList>
    </citation>
    <scope>NUCLEOTIDE SEQUENCE [LARGE SCALE GENOMIC DNA]</scope>
    <source>
        <strain evidence="1 2">Mx1201</strain>
    </source>
</reference>
<evidence type="ECO:0000313" key="1">
    <source>
        <dbReference type="EMBL" id="AGI85483.1"/>
    </source>
</evidence>
<dbReference type="SUPFAM" id="SSF48452">
    <property type="entry name" value="TPR-like"/>
    <property type="match status" value="1"/>
</dbReference>
<organism evidence="1 2">
    <name type="scientific">Methanomethylophilus alvi (strain Mx1201)</name>
    <dbReference type="NCBI Taxonomy" id="1236689"/>
    <lineage>
        <taxon>Archaea</taxon>
        <taxon>Methanobacteriati</taxon>
        <taxon>Thermoplasmatota</taxon>
        <taxon>Thermoplasmata</taxon>
        <taxon>Methanomassiliicoccales</taxon>
        <taxon>Methanomethylophilaceae</taxon>
        <taxon>Methanomethylophilus</taxon>
    </lineage>
</organism>
<sequence length="279" mass="30524">MAMDNNEALQAIRQNIRDEKNDIAAIQIMDLASKNQDDPMILLTCCSMLRTIGNDKDFPGVLSVLMSHIPSEEKSKYEVATGLIGLGCLKDAGTILDELEDSDRVLRARAAVMHGTDRDEEALETLGKMGNLEEIDRVLKVQVLGSLGRHDEAIAEAEDILKGSDTYRAGRCYISALVLADRVKDAAKYAKERMKAKNADGYALMAYYQWLNGNSTASGAFSSKALQQDGHHLGALETIGYSFCDKGTYWEAKVAAGAINEIEPGNPAVFRILAMCRNQ</sequence>
<dbReference type="KEGG" id="max:MMALV_07450"/>
<dbReference type="eggNOG" id="arCOG03042">
    <property type="taxonomic scope" value="Archaea"/>
</dbReference>
<dbReference type="InParanoid" id="M9SH55"/>
<name>M9SH55_METAX</name>
<dbReference type="Gene3D" id="1.25.40.10">
    <property type="entry name" value="Tetratricopeptide repeat domain"/>
    <property type="match status" value="1"/>
</dbReference>